<feature type="domain" description="Dienelactone hydrolase" evidence="1">
    <location>
        <begin position="29"/>
        <end position="291"/>
    </location>
</feature>
<dbReference type="Gene3D" id="3.40.50.1820">
    <property type="entry name" value="alpha/beta hydrolase"/>
    <property type="match status" value="1"/>
</dbReference>
<dbReference type="Pfam" id="PF01738">
    <property type="entry name" value="DLH"/>
    <property type="match status" value="1"/>
</dbReference>
<dbReference type="OrthoDB" id="17560at2759"/>
<dbReference type="EMBL" id="ML978080">
    <property type="protein sequence ID" value="KAF2009055.1"/>
    <property type="molecule type" value="Genomic_DNA"/>
</dbReference>
<organism evidence="2 3">
    <name type="scientific">Aaosphaeria arxii CBS 175.79</name>
    <dbReference type="NCBI Taxonomy" id="1450172"/>
    <lineage>
        <taxon>Eukaryota</taxon>
        <taxon>Fungi</taxon>
        <taxon>Dikarya</taxon>
        <taxon>Ascomycota</taxon>
        <taxon>Pezizomycotina</taxon>
        <taxon>Dothideomycetes</taxon>
        <taxon>Pleosporomycetidae</taxon>
        <taxon>Pleosporales</taxon>
        <taxon>Pleosporales incertae sedis</taxon>
        <taxon>Aaosphaeria</taxon>
    </lineage>
</organism>
<dbReference type="GO" id="GO:0016787">
    <property type="term" value="F:hydrolase activity"/>
    <property type="evidence" value="ECO:0007669"/>
    <property type="project" value="UniProtKB-KW"/>
</dbReference>
<dbReference type="RefSeq" id="XP_033377394.1">
    <property type="nucleotide sequence ID" value="XM_033529619.1"/>
</dbReference>
<dbReference type="SUPFAM" id="SSF53474">
    <property type="entry name" value="alpha/beta-Hydrolases"/>
    <property type="match status" value="1"/>
</dbReference>
<name>A0A6A5X7P8_9PLEO</name>
<sequence length="293" mass="31801">MSCPDCFRGSANIHSGTPTGQDTTIHNLKCYIATPPNPSPSTSTILFLPDAFGYEFINNRILADAYAAQTGFRVLIPDVIPGGACSTSVMLDMDHLDDPVKWWDVPRQLARAWAVVKLIFNFAPFLIRASPYKTYPAMLEFARKLKAESKAGGGKLGVCGFCWGGLPSTLLCKEPAVEGGSERLVDAHFTAHPSRVDAPGMIVEAVQKFKVPYSLAIGDNDFVMAKGEVEKTEAKLRQVVGKGDGENGFHYEVVTYPGCGHGFSVRAKLGDEVAAKGAEKALEQAVAWFKRWL</sequence>
<proteinExistence type="predicted"/>
<dbReference type="PANTHER" id="PTHR17630:SF105">
    <property type="entry name" value="DIENELACTONE HYDROLASE FAMILY PROTEIN (AFU_ORTHOLOGUE AFUA_4G08790)"/>
    <property type="match status" value="1"/>
</dbReference>
<keyword evidence="2" id="KW-0378">Hydrolase</keyword>
<dbReference type="PANTHER" id="PTHR17630">
    <property type="entry name" value="DIENELACTONE HYDROLASE"/>
    <property type="match status" value="1"/>
</dbReference>
<dbReference type="InterPro" id="IPR029058">
    <property type="entry name" value="AB_hydrolase_fold"/>
</dbReference>
<reference evidence="2" key="1">
    <citation type="journal article" date="2020" name="Stud. Mycol.">
        <title>101 Dothideomycetes genomes: a test case for predicting lifestyles and emergence of pathogens.</title>
        <authorList>
            <person name="Haridas S."/>
            <person name="Albert R."/>
            <person name="Binder M."/>
            <person name="Bloem J."/>
            <person name="Labutti K."/>
            <person name="Salamov A."/>
            <person name="Andreopoulos B."/>
            <person name="Baker S."/>
            <person name="Barry K."/>
            <person name="Bills G."/>
            <person name="Bluhm B."/>
            <person name="Cannon C."/>
            <person name="Castanera R."/>
            <person name="Culley D."/>
            <person name="Daum C."/>
            <person name="Ezra D."/>
            <person name="Gonzalez J."/>
            <person name="Henrissat B."/>
            <person name="Kuo A."/>
            <person name="Liang C."/>
            <person name="Lipzen A."/>
            <person name="Lutzoni F."/>
            <person name="Magnuson J."/>
            <person name="Mondo S."/>
            <person name="Nolan M."/>
            <person name="Ohm R."/>
            <person name="Pangilinan J."/>
            <person name="Park H.-J."/>
            <person name="Ramirez L."/>
            <person name="Alfaro M."/>
            <person name="Sun H."/>
            <person name="Tritt A."/>
            <person name="Yoshinaga Y."/>
            <person name="Zwiers L.-H."/>
            <person name="Turgeon B."/>
            <person name="Goodwin S."/>
            <person name="Spatafora J."/>
            <person name="Crous P."/>
            <person name="Grigoriev I."/>
        </authorList>
    </citation>
    <scope>NUCLEOTIDE SEQUENCE</scope>
    <source>
        <strain evidence="2">CBS 175.79</strain>
    </source>
</reference>
<evidence type="ECO:0000259" key="1">
    <source>
        <dbReference type="Pfam" id="PF01738"/>
    </source>
</evidence>
<protein>
    <submittedName>
        <fullName evidence="2">Alpha/beta-hydrolase</fullName>
    </submittedName>
</protein>
<gene>
    <name evidence="2" type="ORF">BU24DRAFT_428998</name>
</gene>
<accession>A0A6A5X7P8</accession>
<evidence type="ECO:0000313" key="2">
    <source>
        <dbReference type="EMBL" id="KAF2009055.1"/>
    </source>
</evidence>
<evidence type="ECO:0000313" key="3">
    <source>
        <dbReference type="Proteomes" id="UP000799778"/>
    </source>
</evidence>
<dbReference type="GeneID" id="54287016"/>
<dbReference type="AlphaFoldDB" id="A0A6A5X7P8"/>
<keyword evidence="3" id="KW-1185">Reference proteome</keyword>
<dbReference type="Proteomes" id="UP000799778">
    <property type="component" value="Unassembled WGS sequence"/>
</dbReference>
<dbReference type="InterPro" id="IPR002925">
    <property type="entry name" value="Dienelactn_hydro"/>
</dbReference>